<keyword evidence="3" id="KW-0804">Transcription</keyword>
<dbReference type="InterPro" id="IPR036388">
    <property type="entry name" value="WH-like_DNA-bd_sf"/>
</dbReference>
<dbReference type="Gene3D" id="1.10.10.10">
    <property type="entry name" value="Winged helix-like DNA-binding domain superfamily/Winged helix DNA-binding domain"/>
    <property type="match status" value="1"/>
</dbReference>
<feature type="domain" description="Cyclic nucleotide-binding" evidence="4">
    <location>
        <begin position="33"/>
        <end position="128"/>
    </location>
</feature>
<proteinExistence type="predicted"/>
<evidence type="ECO:0000259" key="5">
    <source>
        <dbReference type="PROSITE" id="PS51063"/>
    </source>
</evidence>
<dbReference type="Gene3D" id="2.60.120.10">
    <property type="entry name" value="Jelly Rolls"/>
    <property type="match status" value="1"/>
</dbReference>
<evidence type="ECO:0000256" key="3">
    <source>
        <dbReference type="ARBA" id="ARBA00023163"/>
    </source>
</evidence>
<evidence type="ECO:0000313" key="7">
    <source>
        <dbReference type="Proteomes" id="UP000286773"/>
    </source>
</evidence>
<comment type="caution">
    <text evidence="6">The sequence shown here is derived from an EMBL/GenBank/DDBJ whole genome shotgun (WGS) entry which is preliminary data.</text>
</comment>
<dbReference type="Pfam" id="PF13545">
    <property type="entry name" value="HTH_Crp_2"/>
    <property type="match status" value="1"/>
</dbReference>
<dbReference type="SUPFAM" id="SSF51206">
    <property type="entry name" value="cAMP-binding domain-like"/>
    <property type="match status" value="1"/>
</dbReference>
<dbReference type="GO" id="GO:0003677">
    <property type="term" value="F:DNA binding"/>
    <property type="evidence" value="ECO:0007669"/>
    <property type="project" value="UniProtKB-KW"/>
</dbReference>
<feature type="domain" description="HTH crp-type" evidence="5">
    <location>
        <begin position="150"/>
        <end position="223"/>
    </location>
</feature>
<name>A0A430AWX4_9ENTE</name>
<dbReference type="InterPro" id="IPR018490">
    <property type="entry name" value="cNMP-bd_dom_sf"/>
</dbReference>
<evidence type="ECO:0000259" key="4">
    <source>
        <dbReference type="PROSITE" id="PS50042"/>
    </source>
</evidence>
<dbReference type="InterPro" id="IPR036390">
    <property type="entry name" value="WH_DNA-bd_sf"/>
</dbReference>
<evidence type="ECO:0008006" key="8">
    <source>
        <dbReference type="Google" id="ProtNLM"/>
    </source>
</evidence>
<reference evidence="6 7" key="1">
    <citation type="submission" date="2017-05" db="EMBL/GenBank/DDBJ databases">
        <title>Vagococcus spp. assemblies.</title>
        <authorList>
            <person name="Gulvik C.A."/>
        </authorList>
    </citation>
    <scope>NUCLEOTIDE SEQUENCE [LARGE SCALE GENOMIC DNA]</scope>
    <source>
        <strain evidence="6 7">LMG 24798</strain>
    </source>
</reference>
<dbReference type="PROSITE" id="PS50042">
    <property type="entry name" value="CNMP_BINDING_3"/>
    <property type="match status" value="1"/>
</dbReference>
<dbReference type="Pfam" id="PF00027">
    <property type="entry name" value="cNMP_binding"/>
    <property type="match status" value="1"/>
</dbReference>
<dbReference type="InterPro" id="IPR012318">
    <property type="entry name" value="HTH_CRP"/>
</dbReference>
<dbReference type="SUPFAM" id="SSF46785">
    <property type="entry name" value="Winged helix' DNA-binding domain"/>
    <property type="match status" value="1"/>
</dbReference>
<accession>A0A430AWX4</accession>
<organism evidence="6 7">
    <name type="scientific">Vagococcus acidifermentans</name>
    <dbReference type="NCBI Taxonomy" id="564710"/>
    <lineage>
        <taxon>Bacteria</taxon>
        <taxon>Bacillati</taxon>
        <taxon>Bacillota</taxon>
        <taxon>Bacilli</taxon>
        <taxon>Lactobacillales</taxon>
        <taxon>Enterococcaceae</taxon>
        <taxon>Vagococcus</taxon>
    </lineage>
</organism>
<dbReference type="AlphaFoldDB" id="A0A430AWX4"/>
<dbReference type="PROSITE" id="PS51063">
    <property type="entry name" value="HTH_CRP_2"/>
    <property type="match status" value="1"/>
</dbReference>
<keyword evidence="2" id="KW-0238">DNA-binding</keyword>
<dbReference type="InterPro" id="IPR014710">
    <property type="entry name" value="RmlC-like_jellyroll"/>
</dbReference>
<dbReference type="GO" id="GO:0006355">
    <property type="term" value="P:regulation of DNA-templated transcription"/>
    <property type="evidence" value="ECO:0007669"/>
    <property type="project" value="InterPro"/>
</dbReference>
<dbReference type="InterPro" id="IPR000595">
    <property type="entry name" value="cNMP-bd_dom"/>
</dbReference>
<keyword evidence="1" id="KW-0805">Transcription regulation</keyword>
<dbReference type="EMBL" id="NGKC01000005">
    <property type="protein sequence ID" value="RSU12571.1"/>
    <property type="molecule type" value="Genomic_DNA"/>
</dbReference>
<evidence type="ECO:0000256" key="1">
    <source>
        <dbReference type="ARBA" id="ARBA00023015"/>
    </source>
</evidence>
<dbReference type="SMART" id="SM00419">
    <property type="entry name" value="HTH_CRP"/>
    <property type="match status" value="1"/>
</dbReference>
<protein>
    <recommendedName>
        <fullName evidence="8">Crp/Fnr family transcriptional regulator</fullName>
    </recommendedName>
</protein>
<gene>
    <name evidence="6" type="ORF">CBF27_06250</name>
</gene>
<dbReference type="CDD" id="cd00038">
    <property type="entry name" value="CAP_ED"/>
    <property type="match status" value="1"/>
</dbReference>
<sequence length="233" mass="26927">MMKLHDVWEKYQVNKLLNYADVAKFLTKEGQTVTYPPGKMIVQRGDFPEYIYFIIEGLAIGQREYEDGSEYRYFQVDKQNGNLGLLEILSKNEQYVATITSLTEVVAVKVESAAVYDILMNDLDLLRKCSLLLADDLYQRSGNDGIYYYYEGIDRLRLFLLNYAEQLQMKYLSQDSLLVEMSYEQIAAQIGVSIRTVGRSVHKLKKNGEISISGKKIKISEDQYQKLKNYWAG</sequence>
<evidence type="ECO:0000256" key="2">
    <source>
        <dbReference type="ARBA" id="ARBA00023125"/>
    </source>
</evidence>
<dbReference type="Proteomes" id="UP000286773">
    <property type="component" value="Unassembled WGS sequence"/>
</dbReference>
<keyword evidence="7" id="KW-1185">Reference proteome</keyword>
<evidence type="ECO:0000313" key="6">
    <source>
        <dbReference type="EMBL" id="RSU12571.1"/>
    </source>
</evidence>